<organism evidence="1 2">
    <name type="scientific">Poseidonocella pacifica</name>
    <dbReference type="NCBI Taxonomy" id="871651"/>
    <lineage>
        <taxon>Bacteria</taxon>
        <taxon>Pseudomonadati</taxon>
        <taxon>Pseudomonadota</taxon>
        <taxon>Alphaproteobacteria</taxon>
        <taxon>Rhodobacterales</taxon>
        <taxon>Roseobacteraceae</taxon>
        <taxon>Poseidonocella</taxon>
    </lineage>
</organism>
<dbReference type="InterPro" id="IPR045514">
    <property type="entry name" value="DUF6478"/>
</dbReference>
<evidence type="ECO:0000313" key="2">
    <source>
        <dbReference type="Proteomes" id="UP000198796"/>
    </source>
</evidence>
<keyword evidence="2" id="KW-1185">Reference proteome</keyword>
<proteinExistence type="predicted"/>
<name>A0A1I0XWK7_9RHOB</name>
<gene>
    <name evidence="1" type="ORF">SAMN05421688_2556</name>
</gene>
<reference evidence="1 2" key="1">
    <citation type="submission" date="2016-10" db="EMBL/GenBank/DDBJ databases">
        <authorList>
            <person name="de Groot N.N."/>
        </authorList>
    </citation>
    <scope>NUCLEOTIDE SEQUENCE [LARGE SCALE GENOMIC DNA]</scope>
    <source>
        <strain evidence="1 2">DSM 29316</strain>
    </source>
</reference>
<dbReference type="EMBL" id="FOJU01000004">
    <property type="protein sequence ID" value="SFB05037.1"/>
    <property type="molecule type" value="Genomic_DNA"/>
</dbReference>
<accession>A0A1I0XWK7</accession>
<dbReference type="Pfam" id="PF20086">
    <property type="entry name" value="DUF6478"/>
    <property type="match status" value="1"/>
</dbReference>
<protein>
    <submittedName>
        <fullName evidence="1">Uncharacterized protein</fullName>
    </submittedName>
</protein>
<dbReference type="Proteomes" id="UP000198796">
    <property type="component" value="Unassembled WGS sequence"/>
</dbReference>
<dbReference type="AlphaFoldDB" id="A0A1I0XWK7"/>
<dbReference type="RefSeq" id="WP_092065488.1">
    <property type="nucleotide sequence ID" value="NZ_FOJU01000004.1"/>
</dbReference>
<dbReference type="STRING" id="871651.SAMN05421688_2556"/>
<evidence type="ECO:0000313" key="1">
    <source>
        <dbReference type="EMBL" id="SFB05037.1"/>
    </source>
</evidence>
<sequence length="245" mass="27648">MIGRLIQSLALRHWRGRAAAAQTLDPSETLETRARARALQRELDGFLNLSDRRAGGDTFRRPPGTEWAWRPEIWQSPLSPKGQVISENRTAIGAEASLFVDGREPEVALSQRANTGLDDLAPFGLSLDCYHYQGGFLSLVIDIPEDGCAGLEPRHLLRLDVHVSSERPARISSRLNIRQGPQTNTLVRDFDPSHARPMVEFDLAYAELERRPIDRLWLDLILHDPAMNQIDLRDVTLMRLTRAAF</sequence>